<keyword evidence="1" id="KW-1133">Transmembrane helix</keyword>
<dbReference type="EMBL" id="KL251627">
    <property type="protein sequence ID" value="KGB40879.1"/>
    <property type="molecule type" value="Genomic_DNA"/>
</dbReference>
<feature type="domain" description="DUF5730" evidence="2">
    <location>
        <begin position="51"/>
        <end position="234"/>
    </location>
</feature>
<protein>
    <recommendedName>
        <fullName evidence="2">DUF5730 domain-containing protein</fullName>
    </recommendedName>
</protein>
<feature type="transmembrane region" description="Helical" evidence="1">
    <location>
        <begin position="318"/>
        <end position="342"/>
    </location>
</feature>
<feature type="transmembrane region" description="Helical" evidence="1">
    <location>
        <begin position="25"/>
        <end position="47"/>
    </location>
</feature>
<gene>
    <name evidence="3" type="ORF">MS3_00007324</name>
    <name evidence="4" type="ORF">MS3_09370</name>
</gene>
<proteinExistence type="predicted"/>
<keyword evidence="5" id="KW-1185">Reference proteome</keyword>
<keyword evidence="1" id="KW-0472">Membrane</keyword>
<reference evidence="4" key="1">
    <citation type="journal article" date="2012" name="Nat. Genet.">
        <title>Whole-genome sequence of Schistosoma haematobium.</title>
        <authorList>
            <person name="Young N.D."/>
            <person name="Jex A.R."/>
            <person name="Li B."/>
            <person name="Liu S."/>
            <person name="Yang L."/>
            <person name="Xiong Z."/>
            <person name="Li Y."/>
            <person name="Cantacessi C."/>
            <person name="Hall R.S."/>
            <person name="Xu X."/>
            <person name="Chen F."/>
            <person name="Wu X."/>
            <person name="Zerlotini A."/>
            <person name="Oliveira G."/>
            <person name="Hofmann A."/>
            <person name="Zhang G."/>
            <person name="Fang X."/>
            <person name="Kang Y."/>
            <person name="Campbell B.E."/>
            <person name="Loukas A."/>
            <person name="Ranganathan S."/>
            <person name="Rollinson D."/>
            <person name="Rinaldi G."/>
            <person name="Brindley P.J."/>
            <person name="Yang H."/>
            <person name="Wang J."/>
            <person name="Wang J."/>
            <person name="Gasser R.B."/>
        </authorList>
    </citation>
    <scope>NUCLEOTIDE SEQUENCE [LARGE SCALE GENOMIC DNA]</scope>
</reference>
<evidence type="ECO:0000313" key="3">
    <source>
        <dbReference type="EMBL" id="KAH9582640.1"/>
    </source>
</evidence>
<feature type="transmembrane region" description="Helical" evidence="1">
    <location>
        <begin position="59"/>
        <end position="82"/>
    </location>
</feature>
<dbReference type="GeneID" id="24596550"/>
<evidence type="ECO:0000256" key="1">
    <source>
        <dbReference type="SAM" id="Phobius"/>
    </source>
</evidence>
<reference evidence="3" key="2">
    <citation type="journal article" date="2019" name="Gigascience">
        <title>High-quality Schistosoma haematobium genome achieved by single-molecule and long-range sequencing.</title>
        <authorList>
            <person name="Stroehlein A.J."/>
            <person name="Korhonen P.K."/>
            <person name="Chong T.M."/>
            <person name="Lim Y.L."/>
            <person name="Chan K.G."/>
            <person name="Webster B."/>
            <person name="Rollinson D."/>
            <person name="Brindley P.J."/>
            <person name="Gasser R.B."/>
            <person name="Young N.D."/>
        </authorList>
    </citation>
    <scope>NUCLEOTIDE SEQUENCE</scope>
</reference>
<evidence type="ECO:0000313" key="4">
    <source>
        <dbReference type="EMBL" id="KGB40879.1"/>
    </source>
</evidence>
<reference evidence="3" key="3">
    <citation type="submission" date="2021-06" db="EMBL/GenBank/DDBJ databases">
        <title>Chromosome-level genome assembly for S. haematobium.</title>
        <authorList>
            <person name="Stroehlein A.J."/>
        </authorList>
    </citation>
    <scope>NUCLEOTIDE SEQUENCE</scope>
</reference>
<organism evidence="4">
    <name type="scientific">Schistosoma haematobium</name>
    <name type="common">Blood fluke</name>
    <dbReference type="NCBI Taxonomy" id="6185"/>
    <lineage>
        <taxon>Eukaryota</taxon>
        <taxon>Metazoa</taxon>
        <taxon>Spiralia</taxon>
        <taxon>Lophotrochozoa</taxon>
        <taxon>Platyhelminthes</taxon>
        <taxon>Trematoda</taxon>
        <taxon>Digenea</taxon>
        <taxon>Strigeidida</taxon>
        <taxon>Schistosomatoidea</taxon>
        <taxon>Schistosomatidae</taxon>
        <taxon>Schistosoma</taxon>
    </lineage>
</organism>
<name>A0A095A5I6_SCHHA</name>
<dbReference type="RefSeq" id="XP_012800639.1">
    <property type="nucleotide sequence ID" value="XM_012945185.2"/>
</dbReference>
<sequence length="389" mass="44408">MDNSDDTITSNINEQSVKEPLYKNYIFVFMIVGLVTIIPLIIINIAVMMKRRLSRICRILLLCICLSLGSCVSALAFTHYALGPIDITLTKGDQILIGEPTNGFLMNIHELRSLTCNHLEIQSNKLKIRVWTTPISPHYGPLQNYSLVIRNWSFPAFTHLRLNNGDSIYAHNFSHPTQIIILKGEESMQRWIKTSSYKRGYEKCCAWYILQTDVENRQQITVEQNDMYTLIMRTSASIVNYTYHLSEPSTVGSGYIDLVRTRWAPNPCDPVICDGTTATLCKITSSPKSYVIDYTVETMTAPNLDYANVHIICYPRHWILGIMFGLPTILIVSLILITHACIKKQKKQFKFSDTSIQQTPFTDLNIKQMKGKYATSNENQNHAFEFDLV</sequence>
<keyword evidence="1" id="KW-0812">Transmembrane</keyword>
<reference evidence="3" key="4">
    <citation type="journal article" date="2022" name="PLoS Pathog.">
        <title>Chromosome-level genome of Schistosoma haematobium underpins genome-wide explorations of molecular variation.</title>
        <authorList>
            <person name="Stroehlein A.J."/>
            <person name="Korhonen P.K."/>
            <person name="Lee V.V."/>
            <person name="Ralph S.A."/>
            <person name="Mentink-Kane M."/>
            <person name="You H."/>
            <person name="McManus D.P."/>
            <person name="Tchuente L.T."/>
            <person name="Stothard J.R."/>
            <person name="Kaur P."/>
            <person name="Dudchenko O."/>
            <person name="Aiden E.L."/>
            <person name="Yang B."/>
            <person name="Yang H."/>
            <person name="Emery A.M."/>
            <person name="Webster B.L."/>
            <person name="Brindley P.J."/>
            <person name="Rollinson D."/>
            <person name="Chang B.C.H."/>
            <person name="Gasser R.B."/>
            <person name="Young N.D."/>
        </authorList>
    </citation>
    <scope>NUCLEOTIDE SEQUENCE</scope>
</reference>
<dbReference type="KEGG" id="shx:MS3_00007324"/>
<dbReference type="Pfam" id="PF19001">
    <property type="entry name" value="DUF5730"/>
    <property type="match status" value="1"/>
</dbReference>
<dbReference type="Proteomes" id="UP000471633">
    <property type="component" value="Unassembled WGS sequence"/>
</dbReference>
<accession>A0A095A5I6</accession>
<dbReference type="InterPro" id="IPR043788">
    <property type="entry name" value="DUF5730"/>
</dbReference>
<dbReference type="CTD" id="24596550"/>
<evidence type="ECO:0000259" key="2">
    <source>
        <dbReference type="Pfam" id="PF19001"/>
    </source>
</evidence>
<dbReference type="EMBL" id="AMPZ03000005">
    <property type="protein sequence ID" value="KAH9582640.1"/>
    <property type="molecule type" value="Genomic_DNA"/>
</dbReference>
<dbReference type="AlphaFoldDB" id="A0A095A5I6"/>
<evidence type="ECO:0000313" key="5">
    <source>
        <dbReference type="Proteomes" id="UP000471633"/>
    </source>
</evidence>